<feature type="compositionally biased region" description="Basic and acidic residues" evidence="1">
    <location>
        <begin position="161"/>
        <end position="185"/>
    </location>
</feature>
<protein>
    <recommendedName>
        <fullName evidence="2">DUF7918 domain-containing protein</fullName>
    </recommendedName>
</protein>
<dbReference type="EMBL" id="KZ857484">
    <property type="protein sequence ID" value="RDX42453.1"/>
    <property type="molecule type" value="Genomic_DNA"/>
</dbReference>
<dbReference type="Pfam" id="PF25534">
    <property type="entry name" value="DUF7918"/>
    <property type="match status" value="1"/>
</dbReference>
<proteinExistence type="predicted"/>
<dbReference type="PANTHER" id="PTHR36223">
    <property type="entry name" value="BETA-LACTAMASE-TYPE TRANSPEPTIDASE FOLD DOMAIN CONTAINING PROTEIN"/>
    <property type="match status" value="1"/>
</dbReference>
<evidence type="ECO:0000259" key="2">
    <source>
        <dbReference type="Pfam" id="PF25534"/>
    </source>
</evidence>
<gene>
    <name evidence="3" type="ORF">OH76DRAFT_101936</name>
</gene>
<feature type="domain" description="DUF7918" evidence="2">
    <location>
        <begin position="15"/>
        <end position="132"/>
    </location>
</feature>
<feature type="region of interest" description="Disordered" evidence="1">
    <location>
        <begin position="135"/>
        <end position="198"/>
    </location>
</feature>
<dbReference type="STRING" id="139420.A0A371CQ84"/>
<dbReference type="OrthoDB" id="3237202at2759"/>
<dbReference type="InterPro" id="IPR057678">
    <property type="entry name" value="DUF7918"/>
</dbReference>
<reference evidence="3 4" key="1">
    <citation type="journal article" date="2018" name="Biotechnol. Biofuels">
        <title>Integrative visual omics of the white-rot fungus Polyporus brumalis exposes the biotechnological potential of its oxidative enzymes for delignifying raw plant biomass.</title>
        <authorList>
            <person name="Miyauchi S."/>
            <person name="Rancon A."/>
            <person name="Drula E."/>
            <person name="Hage H."/>
            <person name="Chaduli D."/>
            <person name="Favel A."/>
            <person name="Grisel S."/>
            <person name="Henrissat B."/>
            <person name="Herpoel-Gimbert I."/>
            <person name="Ruiz-Duenas F.J."/>
            <person name="Chevret D."/>
            <person name="Hainaut M."/>
            <person name="Lin J."/>
            <person name="Wang M."/>
            <person name="Pangilinan J."/>
            <person name="Lipzen A."/>
            <person name="Lesage-Meessen L."/>
            <person name="Navarro D."/>
            <person name="Riley R."/>
            <person name="Grigoriev I.V."/>
            <person name="Zhou S."/>
            <person name="Raouche S."/>
            <person name="Rosso M.N."/>
        </authorList>
    </citation>
    <scope>NUCLEOTIDE SEQUENCE [LARGE SCALE GENOMIC DNA]</scope>
    <source>
        <strain evidence="3 4">BRFM 1820</strain>
    </source>
</reference>
<dbReference type="Proteomes" id="UP000256964">
    <property type="component" value="Unassembled WGS sequence"/>
</dbReference>
<keyword evidence="4" id="KW-1185">Reference proteome</keyword>
<evidence type="ECO:0000256" key="1">
    <source>
        <dbReference type="SAM" id="MobiDB-lite"/>
    </source>
</evidence>
<organism evidence="3 4">
    <name type="scientific">Lentinus brumalis</name>
    <dbReference type="NCBI Taxonomy" id="2498619"/>
    <lineage>
        <taxon>Eukaryota</taxon>
        <taxon>Fungi</taxon>
        <taxon>Dikarya</taxon>
        <taxon>Basidiomycota</taxon>
        <taxon>Agaricomycotina</taxon>
        <taxon>Agaricomycetes</taxon>
        <taxon>Polyporales</taxon>
        <taxon>Polyporaceae</taxon>
        <taxon>Lentinus</taxon>
    </lineage>
</organism>
<evidence type="ECO:0000313" key="4">
    <source>
        <dbReference type="Proteomes" id="UP000256964"/>
    </source>
</evidence>
<dbReference type="PANTHER" id="PTHR36223:SF1">
    <property type="entry name" value="TRANSCRIPTION ELONGATION FACTOR EAF N-TERMINAL DOMAIN-CONTAINING PROTEIN"/>
    <property type="match status" value="1"/>
</dbReference>
<feature type="compositionally biased region" description="Acidic residues" evidence="1">
    <location>
        <begin position="186"/>
        <end position="197"/>
    </location>
</feature>
<feature type="compositionally biased region" description="Polar residues" evidence="1">
    <location>
        <begin position="151"/>
        <end position="160"/>
    </location>
</feature>
<accession>A0A371CQ84</accession>
<evidence type="ECO:0000313" key="3">
    <source>
        <dbReference type="EMBL" id="RDX42453.1"/>
    </source>
</evidence>
<name>A0A371CQ84_9APHY</name>
<sequence length="234" mass="25559">MSAKSWGVRVTPTSRRPYQFSHLTTTDDDSFLGQSSRREVGTLKMLADRVASVPRKQLTGSELSAGAYHPVGPVHERSKKAGVHCVSLGEESQVKPAPHKYSRLLDPDEGPVATFIFRYRPLALLQAQEIVPLPDSQRDVDPESAGPPRQLSANDSNGRQRSAEDSRPAKRARLDAEQVDVKLDIAEDGSESDGDELNELKVKSYYLLSAFVCSNVQSDGPMRAGSAATDPEQD</sequence>
<dbReference type="AlphaFoldDB" id="A0A371CQ84"/>